<evidence type="ECO:0000313" key="2">
    <source>
        <dbReference type="EMBL" id="CAF1105792.1"/>
    </source>
</evidence>
<accession>A0A814PBX4</accession>
<organism evidence="2 3">
    <name type="scientific">Rotaria sordida</name>
    <dbReference type="NCBI Taxonomy" id="392033"/>
    <lineage>
        <taxon>Eukaryota</taxon>
        <taxon>Metazoa</taxon>
        <taxon>Spiralia</taxon>
        <taxon>Gnathifera</taxon>
        <taxon>Rotifera</taxon>
        <taxon>Eurotatoria</taxon>
        <taxon>Bdelloidea</taxon>
        <taxon>Philodinida</taxon>
        <taxon>Philodinidae</taxon>
        <taxon>Rotaria</taxon>
    </lineage>
</organism>
<dbReference type="AlphaFoldDB" id="A0A814PBX4"/>
<gene>
    <name evidence="2" type="ORF">RFH988_LOCUS19564</name>
    <name evidence="1" type="ORF">SEV965_LOCUS13282</name>
</gene>
<protein>
    <submittedName>
        <fullName evidence="2">Uncharacterized protein</fullName>
    </submittedName>
</protein>
<dbReference type="EMBL" id="CAJNOU010000623">
    <property type="protein sequence ID" value="CAF1049954.1"/>
    <property type="molecule type" value="Genomic_DNA"/>
</dbReference>
<dbReference type="Proteomes" id="UP000663882">
    <property type="component" value="Unassembled WGS sequence"/>
</dbReference>
<name>A0A814PBX4_9BILA</name>
<evidence type="ECO:0000313" key="3">
    <source>
        <dbReference type="Proteomes" id="UP000663882"/>
    </source>
</evidence>
<sequence length="133" mass="15210">MPVIGTAKVALGLDYRIVINLNLTDTRSVTQDVYDVIKIINGSADPLNDDAIRSAENLIPQTSSHREVMSWDVIILQWHMRLKNNHVLTKFFNYQISVISKTSLVYFANIERNVSLVSRLIYSQSLIYDINIK</sequence>
<dbReference type="EMBL" id="CAJNOO010001151">
    <property type="protein sequence ID" value="CAF1105792.1"/>
    <property type="molecule type" value="Genomic_DNA"/>
</dbReference>
<reference evidence="2" key="1">
    <citation type="submission" date="2021-02" db="EMBL/GenBank/DDBJ databases">
        <authorList>
            <person name="Nowell W R."/>
        </authorList>
    </citation>
    <scope>NUCLEOTIDE SEQUENCE</scope>
</reference>
<evidence type="ECO:0000313" key="1">
    <source>
        <dbReference type="EMBL" id="CAF1049954.1"/>
    </source>
</evidence>
<comment type="caution">
    <text evidence="2">The sequence shown here is derived from an EMBL/GenBank/DDBJ whole genome shotgun (WGS) entry which is preliminary data.</text>
</comment>
<dbReference type="Proteomes" id="UP000663889">
    <property type="component" value="Unassembled WGS sequence"/>
</dbReference>
<proteinExistence type="predicted"/>